<feature type="domain" description="SMP-LTD" evidence="11">
    <location>
        <begin position="111"/>
        <end position="330"/>
    </location>
</feature>
<dbReference type="EMBL" id="GL883148">
    <property type="protein sequence ID" value="EGG00389.1"/>
    <property type="molecule type" value="Genomic_DNA"/>
</dbReference>
<comment type="similarity">
    <text evidence="8">Belongs to the MMM1 family.</text>
</comment>
<feature type="topological domain" description="Cytoplasmic" evidence="8">
    <location>
        <begin position="49"/>
        <end position="593"/>
    </location>
</feature>
<dbReference type="OrthoDB" id="5599157at2759"/>
<dbReference type="HAMAP" id="MF_03103">
    <property type="entry name" value="Mmm1"/>
    <property type="match status" value="1"/>
</dbReference>
<evidence type="ECO:0000256" key="9">
    <source>
        <dbReference type="SAM" id="MobiDB-lite"/>
    </source>
</evidence>
<evidence type="ECO:0000256" key="8">
    <source>
        <dbReference type="HAMAP-Rule" id="MF_03103"/>
    </source>
</evidence>
<evidence type="ECO:0000256" key="10">
    <source>
        <dbReference type="SAM" id="Phobius"/>
    </source>
</evidence>
<comment type="function">
    <text evidence="8">Component of the ERMES/MDM complex, which serves as a molecular tether to connect the endoplasmic reticulum (ER) and mitochondria. Components of this complex are involved in the control of mitochondrial shape and protein biogenesis, and function in nonvesicular lipid trafficking between the ER and mitochondria. The MDM12-MMM1 subcomplex functions in the major beta-barrel assembly pathway that is responsible for biogenesis of all outer membrane beta-barrel proteins, and acts in a late step after the SAM complex. The MDM10-MDM12-MMM1 subcomplex further acts in the TOM40-specific pathway after the action of the MDM12-MMM1 complex. Essential for establishing and maintaining the structure of mitochondria and maintenance of mtDNA nucleoids.</text>
</comment>
<feature type="topological domain" description="Lumenal" evidence="8">
    <location>
        <begin position="1"/>
        <end position="27"/>
    </location>
</feature>
<organism evidence="13">
    <name type="scientific">Melampsora larici-populina (strain 98AG31 / pathotype 3-4-7)</name>
    <name type="common">Poplar leaf rust fungus</name>
    <dbReference type="NCBI Taxonomy" id="747676"/>
    <lineage>
        <taxon>Eukaryota</taxon>
        <taxon>Fungi</taxon>
        <taxon>Dikarya</taxon>
        <taxon>Basidiomycota</taxon>
        <taxon>Pucciniomycotina</taxon>
        <taxon>Pucciniomycetes</taxon>
        <taxon>Pucciniales</taxon>
        <taxon>Melampsoraceae</taxon>
        <taxon>Melampsora</taxon>
    </lineage>
</organism>
<accession>F4S4Q0</accession>
<dbReference type="KEGG" id="mlr:MELLADRAFT_111891"/>
<gene>
    <name evidence="8" type="primary">MMM1</name>
    <name evidence="12" type="ORF">MELLADRAFT_111891</name>
</gene>
<evidence type="ECO:0000313" key="12">
    <source>
        <dbReference type="EMBL" id="EGG00389.1"/>
    </source>
</evidence>
<dbReference type="GeneID" id="18924519"/>
<dbReference type="CDD" id="cd21671">
    <property type="entry name" value="SMP_Mmm1"/>
    <property type="match status" value="1"/>
</dbReference>
<evidence type="ECO:0000256" key="3">
    <source>
        <dbReference type="ARBA" id="ARBA00022824"/>
    </source>
</evidence>
<feature type="transmembrane region" description="Helical" evidence="10">
    <location>
        <begin position="27"/>
        <end position="47"/>
    </location>
</feature>
<proteinExistence type="inferred from homology"/>
<dbReference type="STRING" id="747676.F4S4Q0"/>
<keyword evidence="7 8" id="KW-0472">Membrane</keyword>
<dbReference type="PANTHER" id="PTHR13466:SF0">
    <property type="entry name" value="SMP-LTD DOMAIN-CONTAINING PROTEIN"/>
    <property type="match status" value="1"/>
</dbReference>
<dbReference type="GO" id="GO:0045040">
    <property type="term" value="P:protein insertion into mitochondrial outer membrane"/>
    <property type="evidence" value="ECO:0007669"/>
    <property type="project" value="UniProtKB-UniRule"/>
</dbReference>
<evidence type="ECO:0000256" key="6">
    <source>
        <dbReference type="ARBA" id="ARBA00023121"/>
    </source>
</evidence>
<keyword evidence="6" id="KW-0446">Lipid-binding</keyword>
<dbReference type="Proteomes" id="UP000001072">
    <property type="component" value="Unassembled WGS sequence"/>
</dbReference>
<sequence>MVQAANKTPPSAPDQSSRFLRLTFTQGVLVGQLSLIIVVILFVRYVIFEDPEAARHNRRHKAGFCFPVGMKPRRSSIISSRRNRPSLADRNVKPLVPDVLSKLSYDLSTHPPETADWLNVLVAQAIVAYRSLVHGELDEESASSSRGEKAKRMVEEALNSVRDGEPGFISIDYITVTEVDFGDQFPLCTNARVRPADETGRMRIEVDVDYSDHVTLSIETKVVINFPTSRFAVLPVCLGITLNQLSATVMAEIPPVAIPLPVEHDPAAPTPAILLSLDPDFTLCMSTTSLLGARAKLEDIPKVEQLILGRLRGWIVDNLVWPKVRVLKLPGVGSKGAVENAENGTGEYVWVESEAMPVEKPVKPTSTLTPEADEDISSIPTSLSTSSLDQHTTAVDYTVTHLSDVVPSHPPRSTRYRSNSTSSRPMRPSLQLPNEFTTPPQLNRTGRPDNYPSTFQSNLTSEKTLSDSFPSNQRNPILRHSTSMMVPNPNQIYRAAFANSNHHHHPSGNESISSSNLSSSERWTQGAGGIWGMSLGLSQHGINQGGRDGTYGIRERVKEIERIKALKATTSNSPAPPNHSNHSNHSSHDVFSD</sequence>
<keyword evidence="13" id="KW-1185">Reference proteome</keyword>
<dbReference type="InParanoid" id="F4S4Q0"/>
<evidence type="ECO:0000256" key="5">
    <source>
        <dbReference type="ARBA" id="ARBA00023055"/>
    </source>
</evidence>
<dbReference type="RefSeq" id="XP_007416408.1">
    <property type="nucleotide sequence ID" value="XM_007416346.1"/>
</dbReference>
<reference evidence="13" key="1">
    <citation type="journal article" date="2011" name="Proc. Natl. Acad. Sci. U.S.A.">
        <title>Obligate biotrophy features unraveled by the genomic analysis of rust fungi.</title>
        <authorList>
            <person name="Duplessis S."/>
            <person name="Cuomo C.A."/>
            <person name="Lin Y.-C."/>
            <person name="Aerts A."/>
            <person name="Tisserant E."/>
            <person name="Veneault-Fourrey C."/>
            <person name="Joly D.L."/>
            <person name="Hacquard S."/>
            <person name="Amselem J."/>
            <person name="Cantarel B.L."/>
            <person name="Chiu R."/>
            <person name="Coutinho P.M."/>
            <person name="Feau N."/>
            <person name="Field M."/>
            <person name="Frey P."/>
            <person name="Gelhaye E."/>
            <person name="Goldberg J."/>
            <person name="Grabherr M.G."/>
            <person name="Kodira C.D."/>
            <person name="Kohler A."/>
            <person name="Kuees U."/>
            <person name="Lindquist E.A."/>
            <person name="Lucas S.M."/>
            <person name="Mago R."/>
            <person name="Mauceli E."/>
            <person name="Morin E."/>
            <person name="Murat C."/>
            <person name="Pangilinan J.L."/>
            <person name="Park R."/>
            <person name="Pearson M."/>
            <person name="Quesneville H."/>
            <person name="Rouhier N."/>
            <person name="Sakthikumar S."/>
            <person name="Salamov A.A."/>
            <person name="Schmutz J."/>
            <person name="Selles B."/>
            <person name="Shapiro H."/>
            <person name="Tanguay P."/>
            <person name="Tuskan G.A."/>
            <person name="Henrissat B."/>
            <person name="Van de Peer Y."/>
            <person name="Rouze P."/>
            <person name="Ellis J.G."/>
            <person name="Dodds P.N."/>
            <person name="Schein J.E."/>
            <person name="Zhong S."/>
            <person name="Hamelin R.C."/>
            <person name="Grigoriev I.V."/>
            <person name="Szabo L.J."/>
            <person name="Martin F."/>
        </authorList>
    </citation>
    <scope>NUCLEOTIDE SEQUENCE [LARGE SCALE GENOMIC DNA]</scope>
    <source>
        <strain evidence="13">98AG31 / pathotype 3-4-7</strain>
    </source>
</reference>
<evidence type="ECO:0000259" key="11">
    <source>
        <dbReference type="PROSITE" id="PS51847"/>
    </source>
</evidence>
<dbReference type="AlphaFoldDB" id="F4S4Q0"/>
<protein>
    <recommendedName>
        <fullName evidence="8">Maintenance of mitochondrial morphology protein 1</fullName>
    </recommendedName>
</protein>
<keyword evidence="5" id="KW-0445">Lipid transport</keyword>
<dbReference type="GO" id="GO:1990456">
    <property type="term" value="P:mitochondrion-endoplasmic reticulum membrane tethering"/>
    <property type="evidence" value="ECO:0007669"/>
    <property type="project" value="TreeGrafter"/>
</dbReference>
<feature type="compositionally biased region" description="Polar residues" evidence="9">
    <location>
        <begin position="451"/>
        <end position="476"/>
    </location>
</feature>
<dbReference type="InterPro" id="IPR027537">
    <property type="entry name" value="Mmm1"/>
</dbReference>
<keyword evidence="2 8" id="KW-0812">Transmembrane</keyword>
<dbReference type="FunCoup" id="F4S4Q0">
    <property type="interactions" value="87"/>
</dbReference>
<evidence type="ECO:0000256" key="4">
    <source>
        <dbReference type="ARBA" id="ARBA00022989"/>
    </source>
</evidence>
<keyword evidence="1" id="KW-0813">Transport</keyword>
<feature type="region of interest" description="Disordered" evidence="9">
    <location>
        <begin position="361"/>
        <end position="387"/>
    </location>
</feature>
<feature type="region of interest" description="Disordered" evidence="9">
    <location>
        <begin position="402"/>
        <end position="476"/>
    </location>
</feature>
<feature type="compositionally biased region" description="Low complexity" evidence="9">
    <location>
        <begin position="377"/>
        <end position="387"/>
    </location>
</feature>
<feature type="region of interest" description="Disordered" evidence="9">
    <location>
        <begin position="564"/>
        <end position="593"/>
    </location>
</feature>
<dbReference type="GO" id="GO:0032865">
    <property type="term" value="C:ERMES complex"/>
    <property type="evidence" value="ECO:0007669"/>
    <property type="project" value="UniProtKB-UniRule"/>
</dbReference>
<name>F4S4Q0_MELLP</name>
<evidence type="ECO:0000313" key="13">
    <source>
        <dbReference type="Proteomes" id="UP000001072"/>
    </source>
</evidence>
<dbReference type="eggNOG" id="ENOG502QUUW">
    <property type="taxonomic scope" value="Eukaryota"/>
</dbReference>
<dbReference type="GO" id="GO:0015914">
    <property type="term" value="P:phospholipid transport"/>
    <property type="evidence" value="ECO:0007669"/>
    <property type="project" value="TreeGrafter"/>
</dbReference>
<dbReference type="GO" id="GO:0005789">
    <property type="term" value="C:endoplasmic reticulum membrane"/>
    <property type="evidence" value="ECO:0007669"/>
    <property type="project" value="UniProtKB-SubCell"/>
</dbReference>
<feature type="region of interest" description="Disordered" evidence="9">
    <location>
        <begin position="500"/>
        <end position="523"/>
    </location>
</feature>
<dbReference type="GO" id="GO:0008289">
    <property type="term" value="F:lipid binding"/>
    <property type="evidence" value="ECO:0007669"/>
    <property type="project" value="UniProtKB-KW"/>
</dbReference>
<feature type="compositionally biased region" description="Low complexity" evidence="9">
    <location>
        <begin position="508"/>
        <end position="521"/>
    </location>
</feature>
<evidence type="ECO:0000256" key="1">
    <source>
        <dbReference type="ARBA" id="ARBA00022448"/>
    </source>
</evidence>
<keyword evidence="3 8" id="KW-0256">Endoplasmic reticulum</keyword>
<dbReference type="InterPro" id="IPR031468">
    <property type="entry name" value="SMP_LBD"/>
</dbReference>
<dbReference type="InterPro" id="IPR019411">
    <property type="entry name" value="MMM1_dom"/>
</dbReference>
<evidence type="ECO:0000256" key="7">
    <source>
        <dbReference type="ARBA" id="ARBA00023136"/>
    </source>
</evidence>
<keyword evidence="4 8" id="KW-1133">Transmembrane helix</keyword>
<evidence type="ECO:0000256" key="2">
    <source>
        <dbReference type="ARBA" id="ARBA00022692"/>
    </source>
</evidence>
<feature type="compositionally biased region" description="Polar residues" evidence="9">
    <location>
        <begin position="431"/>
        <end position="444"/>
    </location>
</feature>
<comment type="subcellular location">
    <subcellularLocation>
        <location evidence="8">Endoplasmic reticulum membrane</location>
        <topology evidence="8">Single-pass type I membrane protein</topology>
    </subcellularLocation>
    <text evidence="8">The ERMES/MDM complex localizes to a few discrete foci (around 10 per single cell), that represent mitochondria-endoplasmic reticulum junctions. These foci are often found next to mtDNA nucleoids.</text>
</comment>
<comment type="subunit">
    <text evidence="8">Homodimer. Component of the ER-mitochondria encounter structure (ERMES) or MDM complex, composed of MMM1, MDM10, MDM12 and MDM34. A MMM1 homodimer associates with one molecule of MDM12 on each side in a pairwise head-to-tail manner, and the SMP-LTD domains of MMM1 and MDM12 generate a continuous hydrophobic tunnel for phospholipid trafficking.</text>
</comment>
<dbReference type="VEuPathDB" id="FungiDB:MELLADRAFT_111891"/>
<dbReference type="PANTHER" id="PTHR13466">
    <property type="entry name" value="TEX2 PROTEIN-RELATED"/>
    <property type="match status" value="1"/>
</dbReference>
<dbReference type="PROSITE" id="PS51847">
    <property type="entry name" value="SMP"/>
    <property type="match status" value="1"/>
</dbReference>
<dbReference type="HOGENOM" id="CLU_470202_0_0_1"/>
<dbReference type="Pfam" id="PF10296">
    <property type="entry name" value="MMM1"/>
    <property type="match status" value="1"/>
</dbReference>